<dbReference type="EMBL" id="SODU01000005">
    <property type="protein sequence ID" value="TDW81692.1"/>
    <property type="molecule type" value="Genomic_DNA"/>
</dbReference>
<dbReference type="RefSeq" id="WP_134133009.1">
    <property type="nucleotide sequence ID" value="NZ_SODU01000005.1"/>
</dbReference>
<dbReference type="InterPro" id="IPR032710">
    <property type="entry name" value="NTF2-like_dom_sf"/>
</dbReference>
<dbReference type="SUPFAM" id="SSF54427">
    <property type="entry name" value="NTF2-like"/>
    <property type="match status" value="1"/>
</dbReference>
<sequence length="147" mass="16120">MDRPNQGQLPVLQRLLEAMNAHDLDAMVACFADDYVNETPAHPQRGFRGSAQVRTNWTQILAGVPDLRARVPRSAVDGGTLWTEWDITGSRPDGTAFLMRGVVIFGITDQAITSARFYLEPVEETSGDVDAHTRRVVGTAANPKEIS</sequence>
<dbReference type="Gene3D" id="3.10.450.50">
    <property type="match status" value="1"/>
</dbReference>
<reference evidence="2 3" key="1">
    <citation type="submission" date="2019-03" db="EMBL/GenBank/DDBJ databases">
        <title>Genomic Encyclopedia of Type Strains, Phase III (KMG-III): the genomes of soil and plant-associated and newly described type strains.</title>
        <authorList>
            <person name="Whitman W."/>
        </authorList>
    </citation>
    <scope>NUCLEOTIDE SEQUENCE [LARGE SCALE GENOMIC DNA]</scope>
    <source>
        <strain evidence="2 3">VKMAc-2574</strain>
    </source>
</reference>
<protein>
    <submittedName>
        <fullName evidence="2">Ketosteroid isomerase-like protein</fullName>
    </submittedName>
</protein>
<keyword evidence="3" id="KW-1185">Reference proteome</keyword>
<dbReference type="InterPro" id="IPR037401">
    <property type="entry name" value="SnoaL-like"/>
</dbReference>
<name>A0ABY2F563_9ACTN</name>
<evidence type="ECO:0000259" key="1">
    <source>
        <dbReference type="Pfam" id="PF12680"/>
    </source>
</evidence>
<comment type="caution">
    <text evidence="2">The sequence shown here is derived from an EMBL/GenBank/DDBJ whole genome shotgun (WGS) entry which is preliminary data.</text>
</comment>
<feature type="domain" description="SnoaL-like" evidence="1">
    <location>
        <begin position="13"/>
        <end position="114"/>
    </location>
</feature>
<evidence type="ECO:0000313" key="3">
    <source>
        <dbReference type="Proteomes" id="UP000295060"/>
    </source>
</evidence>
<accession>A0ABY2F563</accession>
<dbReference type="Proteomes" id="UP000295060">
    <property type="component" value="Unassembled WGS sequence"/>
</dbReference>
<organism evidence="2 3">
    <name type="scientific">Kribbella pratensis</name>
    <dbReference type="NCBI Taxonomy" id="2512112"/>
    <lineage>
        <taxon>Bacteria</taxon>
        <taxon>Bacillati</taxon>
        <taxon>Actinomycetota</taxon>
        <taxon>Actinomycetes</taxon>
        <taxon>Propionibacteriales</taxon>
        <taxon>Kribbellaceae</taxon>
        <taxon>Kribbella</taxon>
    </lineage>
</organism>
<evidence type="ECO:0000313" key="2">
    <source>
        <dbReference type="EMBL" id="TDW81692.1"/>
    </source>
</evidence>
<dbReference type="Pfam" id="PF12680">
    <property type="entry name" value="SnoaL_2"/>
    <property type="match status" value="1"/>
</dbReference>
<gene>
    <name evidence="2" type="ORF">EV137_7701</name>
</gene>
<proteinExistence type="predicted"/>